<dbReference type="InterPro" id="IPR000515">
    <property type="entry name" value="MetI-like"/>
</dbReference>
<accession>A0A6L7GKP6</accession>
<dbReference type="AlphaFoldDB" id="A0A6L7GKP6"/>
<dbReference type="RefSeq" id="WP_160900289.1">
    <property type="nucleotide sequence ID" value="NZ_CP102850.1"/>
</dbReference>
<feature type="transmembrane region" description="Helical" evidence="7">
    <location>
        <begin position="202"/>
        <end position="221"/>
    </location>
</feature>
<evidence type="ECO:0000256" key="7">
    <source>
        <dbReference type="RuleBase" id="RU363032"/>
    </source>
</evidence>
<comment type="subcellular location">
    <subcellularLocation>
        <location evidence="1 7">Cell membrane</location>
        <topology evidence="1 7">Multi-pass membrane protein</topology>
    </subcellularLocation>
</comment>
<name>A0A6L7GKP6_9ACTN</name>
<comment type="caution">
    <text evidence="10">The sequence shown here is derived from an EMBL/GenBank/DDBJ whole genome shotgun (WGS) entry which is preliminary data.</text>
</comment>
<organism evidence="10 11">
    <name type="scientific">Gordonia mangrovi</name>
    <dbReference type="NCBI Taxonomy" id="2665643"/>
    <lineage>
        <taxon>Bacteria</taxon>
        <taxon>Bacillati</taxon>
        <taxon>Actinomycetota</taxon>
        <taxon>Actinomycetes</taxon>
        <taxon>Mycobacteriales</taxon>
        <taxon>Gordoniaceae</taxon>
        <taxon>Gordonia</taxon>
    </lineage>
</organism>
<dbReference type="Proteomes" id="UP000475545">
    <property type="component" value="Unassembled WGS sequence"/>
</dbReference>
<feature type="transmembrane region" description="Helical" evidence="7">
    <location>
        <begin position="84"/>
        <end position="103"/>
    </location>
</feature>
<evidence type="ECO:0000256" key="2">
    <source>
        <dbReference type="ARBA" id="ARBA00022448"/>
    </source>
</evidence>
<dbReference type="Gene3D" id="1.10.3720.10">
    <property type="entry name" value="MetI-like"/>
    <property type="match status" value="1"/>
</dbReference>
<dbReference type="PANTHER" id="PTHR30151">
    <property type="entry name" value="ALKANE SULFONATE ABC TRANSPORTER-RELATED, MEMBRANE SUBUNIT"/>
    <property type="match status" value="1"/>
</dbReference>
<evidence type="ECO:0000256" key="5">
    <source>
        <dbReference type="ARBA" id="ARBA00022989"/>
    </source>
</evidence>
<evidence type="ECO:0000256" key="8">
    <source>
        <dbReference type="SAM" id="MobiDB-lite"/>
    </source>
</evidence>
<keyword evidence="4 7" id="KW-0812">Transmembrane</keyword>
<comment type="similarity">
    <text evidence="7">Belongs to the binding-protein-dependent transport system permease family.</text>
</comment>
<evidence type="ECO:0000259" key="9">
    <source>
        <dbReference type="PROSITE" id="PS50928"/>
    </source>
</evidence>
<feature type="region of interest" description="Disordered" evidence="8">
    <location>
        <begin position="1"/>
        <end position="21"/>
    </location>
</feature>
<evidence type="ECO:0000256" key="3">
    <source>
        <dbReference type="ARBA" id="ARBA00022475"/>
    </source>
</evidence>
<dbReference type="InterPro" id="IPR035906">
    <property type="entry name" value="MetI-like_sf"/>
</dbReference>
<evidence type="ECO:0000256" key="6">
    <source>
        <dbReference type="ARBA" id="ARBA00023136"/>
    </source>
</evidence>
<dbReference type="CDD" id="cd06261">
    <property type="entry name" value="TM_PBP2"/>
    <property type="match status" value="1"/>
</dbReference>
<evidence type="ECO:0000256" key="1">
    <source>
        <dbReference type="ARBA" id="ARBA00004651"/>
    </source>
</evidence>
<keyword evidence="6 7" id="KW-0472">Membrane</keyword>
<protein>
    <submittedName>
        <fullName evidence="10">ABC transporter permease subunit</fullName>
    </submittedName>
</protein>
<keyword evidence="5 7" id="KW-1133">Transmembrane helix</keyword>
<evidence type="ECO:0000256" key="4">
    <source>
        <dbReference type="ARBA" id="ARBA00022692"/>
    </source>
</evidence>
<dbReference type="PROSITE" id="PS50928">
    <property type="entry name" value="ABC_TM1"/>
    <property type="match status" value="1"/>
</dbReference>
<evidence type="ECO:0000313" key="11">
    <source>
        <dbReference type="Proteomes" id="UP000475545"/>
    </source>
</evidence>
<keyword evidence="11" id="KW-1185">Reference proteome</keyword>
<dbReference type="SUPFAM" id="SSF161098">
    <property type="entry name" value="MetI-like"/>
    <property type="match status" value="1"/>
</dbReference>
<sequence>MTAAAPVLRGPAGRSGRSGRGARRVSTVLGPIAVVVALLIAWQIWVEAAGIKPFVLPTPVAVWEAFAERPTFFLGLGLHTLYEAMAGLLVGGLVGAASAVLAFRVRALGRGAEVVAAALLALPMVALVPIANVFFGLTPASRIFVVSVAVYPIVLSFLLRGLRDTDRGLVEAFRSMAVSPLQTVRGLYLPSMLPACMSALRVAMPTAFSIAIVAEFFGGELNTLGTFIKSSAVQSRVADTWGAALVAFAFALVLYLVIAVVDRRVLRWHPSRSS</sequence>
<feature type="transmembrane region" description="Helical" evidence="7">
    <location>
        <begin position="25"/>
        <end position="45"/>
    </location>
</feature>
<proteinExistence type="inferred from homology"/>
<dbReference type="GO" id="GO:0055085">
    <property type="term" value="P:transmembrane transport"/>
    <property type="evidence" value="ECO:0007669"/>
    <property type="project" value="InterPro"/>
</dbReference>
<dbReference type="PANTHER" id="PTHR30151:SF0">
    <property type="entry name" value="ABC TRANSPORTER PERMEASE PROTEIN MJ0413-RELATED"/>
    <property type="match status" value="1"/>
</dbReference>
<keyword evidence="3" id="KW-1003">Cell membrane</keyword>
<dbReference type="GO" id="GO:0005886">
    <property type="term" value="C:plasma membrane"/>
    <property type="evidence" value="ECO:0007669"/>
    <property type="project" value="UniProtKB-SubCell"/>
</dbReference>
<dbReference type="EMBL" id="WMBR01000001">
    <property type="protein sequence ID" value="MXP20112.1"/>
    <property type="molecule type" value="Genomic_DNA"/>
</dbReference>
<dbReference type="Pfam" id="PF00528">
    <property type="entry name" value="BPD_transp_1"/>
    <property type="match status" value="1"/>
</dbReference>
<evidence type="ECO:0000313" key="10">
    <source>
        <dbReference type="EMBL" id="MXP20112.1"/>
    </source>
</evidence>
<feature type="domain" description="ABC transmembrane type-1" evidence="9">
    <location>
        <begin position="77"/>
        <end position="262"/>
    </location>
</feature>
<keyword evidence="2 7" id="KW-0813">Transport</keyword>
<feature type="transmembrane region" description="Helical" evidence="7">
    <location>
        <begin position="241"/>
        <end position="261"/>
    </location>
</feature>
<reference evidence="10 11" key="1">
    <citation type="submission" date="2019-11" db="EMBL/GenBank/DDBJ databases">
        <title>Gordonia sp. nov., a novel actinobacterium isolated from mangrove soil in Hainan.</title>
        <authorList>
            <person name="Huang X."/>
            <person name="Xie Y."/>
            <person name="Chu X."/>
            <person name="Xiao K."/>
        </authorList>
    </citation>
    <scope>NUCLEOTIDE SEQUENCE [LARGE SCALE GENOMIC DNA]</scope>
    <source>
        <strain evidence="10 11">HNM0687</strain>
    </source>
</reference>
<gene>
    <name evidence="10" type="ORF">GIY30_01845</name>
</gene>
<feature type="transmembrane region" description="Helical" evidence="7">
    <location>
        <begin position="141"/>
        <end position="159"/>
    </location>
</feature>
<feature type="transmembrane region" description="Helical" evidence="7">
    <location>
        <begin position="115"/>
        <end position="135"/>
    </location>
</feature>